<protein>
    <submittedName>
        <fullName evidence="1">Uncharacterized protein</fullName>
    </submittedName>
</protein>
<dbReference type="AlphaFoldDB" id="A0A8H3W2U4"/>
<feature type="non-terminal residue" evidence="1">
    <location>
        <position position="1"/>
    </location>
</feature>
<dbReference type="OrthoDB" id="4825683at2759"/>
<organism evidence="1 2">
    <name type="scientific">Colletotrichum asianum</name>
    <dbReference type="NCBI Taxonomy" id="702518"/>
    <lineage>
        <taxon>Eukaryota</taxon>
        <taxon>Fungi</taxon>
        <taxon>Dikarya</taxon>
        <taxon>Ascomycota</taxon>
        <taxon>Pezizomycotina</taxon>
        <taxon>Sordariomycetes</taxon>
        <taxon>Hypocreomycetidae</taxon>
        <taxon>Glomerellales</taxon>
        <taxon>Glomerellaceae</taxon>
        <taxon>Colletotrichum</taxon>
        <taxon>Colletotrichum gloeosporioides species complex</taxon>
    </lineage>
</organism>
<reference evidence="1 2" key="1">
    <citation type="submission" date="2019-12" db="EMBL/GenBank/DDBJ databases">
        <title>A genome sequence resource for the geographically widespread anthracnose pathogen Colletotrichum asianum.</title>
        <authorList>
            <person name="Meng Y."/>
        </authorList>
    </citation>
    <scope>NUCLEOTIDE SEQUENCE [LARGE SCALE GENOMIC DNA]</scope>
    <source>
        <strain evidence="1 2">ICMP 18580</strain>
    </source>
</reference>
<sequence length="437" mass="50867">MAISAESLCNMNDDQLSAFMARHHTPGGNYELPVDDWETLSVSDRLRLAERLSVQEQALAPSLTMFSRSLDLDALDARLQQAFAGGTDSLQSDARFADSPKCASPTFDAEAERTRYERESYHNLVGAGGRPLYTIDQLEHVLDDPGAFVDMLQPWLNTSTGNRPESIFQRQLCRWQDFGRWQNDNRDRQDDDGGFLAYVEKEKQFARTDYTSEAGLKRIADIETNPLCLQGEWDLRQSLRRRQRYLYRERGCKGFRNYASAVKRRLVSHGFLQPFNLSVDPGKQDELTTWIEYLNYEYWWLDQYRCTIERLQPIYDKAWQDLLDLDILRPYETDRFLRTLESPMQRGAEEEEAYKNVEKAKEQARSVYALTQENPDRMRIPKRKRVAMLQESTHSILDAEQRARDVRSRNDHITKFIRGTSGYIDACKNAARHTDLV</sequence>
<dbReference type="EMBL" id="WOWK01000110">
    <property type="protein sequence ID" value="KAF0318440.1"/>
    <property type="molecule type" value="Genomic_DNA"/>
</dbReference>
<gene>
    <name evidence="1" type="ORF">GQ607_014358</name>
</gene>
<name>A0A8H3W2U4_9PEZI</name>
<evidence type="ECO:0000313" key="1">
    <source>
        <dbReference type="EMBL" id="KAF0318440.1"/>
    </source>
</evidence>
<dbReference type="Proteomes" id="UP000434172">
    <property type="component" value="Unassembled WGS sequence"/>
</dbReference>
<evidence type="ECO:0000313" key="2">
    <source>
        <dbReference type="Proteomes" id="UP000434172"/>
    </source>
</evidence>
<keyword evidence="2" id="KW-1185">Reference proteome</keyword>
<accession>A0A8H3W2U4</accession>
<proteinExistence type="predicted"/>
<comment type="caution">
    <text evidence="1">The sequence shown here is derived from an EMBL/GenBank/DDBJ whole genome shotgun (WGS) entry which is preliminary data.</text>
</comment>